<feature type="compositionally biased region" description="Low complexity" evidence="1">
    <location>
        <begin position="478"/>
        <end position="491"/>
    </location>
</feature>
<feature type="region of interest" description="Disordered" evidence="1">
    <location>
        <begin position="363"/>
        <end position="386"/>
    </location>
</feature>
<keyword evidence="3" id="KW-1185">Reference proteome</keyword>
<dbReference type="Pfam" id="PF07082">
    <property type="entry name" value="DUF1350"/>
    <property type="match status" value="1"/>
</dbReference>
<dbReference type="AlphaFoldDB" id="A0A9N8DPR8"/>
<evidence type="ECO:0000256" key="1">
    <source>
        <dbReference type="SAM" id="MobiDB-lite"/>
    </source>
</evidence>
<accession>A0A9N8DPR8</accession>
<dbReference type="InterPro" id="IPR029058">
    <property type="entry name" value="AB_hydrolase_fold"/>
</dbReference>
<comment type="caution">
    <text evidence="2">The sequence shown here is derived from an EMBL/GenBank/DDBJ whole genome shotgun (WGS) entry which is preliminary data.</text>
</comment>
<feature type="region of interest" description="Disordered" evidence="1">
    <location>
        <begin position="328"/>
        <end position="348"/>
    </location>
</feature>
<dbReference type="Proteomes" id="UP001153069">
    <property type="component" value="Unassembled WGS sequence"/>
</dbReference>
<dbReference type="SUPFAM" id="SSF53474">
    <property type="entry name" value="alpha/beta-Hydrolases"/>
    <property type="match status" value="1"/>
</dbReference>
<dbReference type="EMBL" id="CAICTM010000201">
    <property type="protein sequence ID" value="CAB9504614.1"/>
    <property type="molecule type" value="Genomic_DNA"/>
</dbReference>
<reference evidence="2" key="1">
    <citation type="submission" date="2020-06" db="EMBL/GenBank/DDBJ databases">
        <authorList>
            <consortium name="Plant Systems Biology data submission"/>
        </authorList>
    </citation>
    <scope>NUCLEOTIDE SEQUENCE</scope>
    <source>
        <strain evidence="2">D6</strain>
    </source>
</reference>
<gene>
    <name evidence="2" type="ORF">SEMRO_202_G085490.1</name>
</gene>
<proteinExistence type="predicted"/>
<name>A0A9N8DPR8_9STRA</name>
<evidence type="ECO:0000313" key="2">
    <source>
        <dbReference type="EMBL" id="CAB9504614.1"/>
    </source>
</evidence>
<dbReference type="InterPro" id="IPR010765">
    <property type="entry name" value="DUF1350"/>
</dbReference>
<dbReference type="OrthoDB" id="3980at2759"/>
<dbReference type="PANTHER" id="PTHR34127:SF1">
    <property type="entry name" value="OS04G0405600 PROTEIN"/>
    <property type="match status" value="1"/>
</dbReference>
<dbReference type="PANTHER" id="PTHR34127">
    <property type="entry name" value="OS04G0405600 PROTEIN"/>
    <property type="match status" value="1"/>
</dbReference>
<sequence>MMMMMMTPRQGRRPCLVAWVLYYVLGWSLPLVTGWCLLSAPNRPDSSNSRTTCSHRPSFLRPTTCHRGLSLTRLWERQKRQPRKLDDEDYAPSLYEDEAADSYLDDFYQDDDNDVDGYDGYEDDPNQYYQPPRVEWEELQVPPRNGRSSKVFVLLPPSPPTMHPLPSAILHFVGGTGFGSSPKDFYRQWLEDIVLHTQCAIVVTPLPVITPLDRAAAPLDHVDMARSLRHQFQYAFRHVLQDEYEEELLASVPVAGLGHSLGARILVVLATMMNNNNTKPSRRGGGEDSRRKLPELRYKSMILVSFTNFGASAGIPGIGSIAKERQRLNRKLQEQQQNDASRRRRSKINSYYRMMMTRMTTMINYDRNSPRRNRRRRRDNDYDDEDDIPEWGELWSDFTEVLQEGADRIKTQVTPQAHNLEFSPTPRQLWRRLGQDDNECHYHVPQTLLVQFDQDDMDQSAKLATLLMKSPKNKSSRPKTSSTTTNATTMVDETETETTDLKFARLRGTHLTPVTPPHTKSSSSDPTRREGLLKKWSSKSFSAVWGAVQGNIVGGNDNGGNLSQAEALLLLRQSITRYITDVVTK</sequence>
<feature type="region of interest" description="Disordered" evidence="1">
    <location>
        <begin position="467"/>
        <end position="531"/>
    </location>
</feature>
<evidence type="ECO:0000313" key="3">
    <source>
        <dbReference type="Proteomes" id="UP001153069"/>
    </source>
</evidence>
<organism evidence="2 3">
    <name type="scientific">Seminavis robusta</name>
    <dbReference type="NCBI Taxonomy" id="568900"/>
    <lineage>
        <taxon>Eukaryota</taxon>
        <taxon>Sar</taxon>
        <taxon>Stramenopiles</taxon>
        <taxon>Ochrophyta</taxon>
        <taxon>Bacillariophyta</taxon>
        <taxon>Bacillariophyceae</taxon>
        <taxon>Bacillariophycidae</taxon>
        <taxon>Naviculales</taxon>
        <taxon>Naviculaceae</taxon>
        <taxon>Seminavis</taxon>
    </lineage>
</organism>
<protein>
    <submittedName>
        <fullName evidence="2">Uncharacterized protein</fullName>
    </submittedName>
</protein>